<dbReference type="OrthoDB" id="5642874at2"/>
<organism evidence="2 3">
    <name type="scientific">Legionella wadsworthii</name>
    <dbReference type="NCBI Taxonomy" id="28088"/>
    <lineage>
        <taxon>Bacteria</taxon>
        <taxon>Pseudomonadati</taxon>
        <taxon>Pseudomonadota</taxon>
        <taxon>Gammaproteobacteria</taxon>
        <taxon>Legionellales</taxon>
        <taxon>Legionellaceae</taxon>
        <taxon>Legionella</taxon>
    </lineage>
</organism>
<gene>
    <name evidence="2" type="ORF">NCTC11532_02826</name>
</gene>
<dbReference type="RefSeq" id="WP_031566314.1">
    <property type="nucleotide sequence ID" value="NZ_CAAAIS010000016.1"/>
</dbReference>
<evidence type="ECO:0000256" key="1">
    <source>
        <dbReference type="SAM" id="SignalP"/>
    </source>
</evidence>
<dbReference type="Proteomes" id="UP000255297">
    <property type="component" value="Unassembled WGS sequence"/>
</dbReference>
<dbReference type="Pfam" id="PF12138">
    <property type="entry name" value="Spherulin4"/>
    <property type="match status" value="1"/>
</dbReference>
<evidence type="ECO:0000313" key="2">
    <source>
        <dbReference type="EMBL" id="STY31287.1"/>
    </source>
</evidence>
<protein>
    <submittedName>
        <fullName evidence="2">Spherulation-specific family 4</fullName>
    </submittedName>
</protein>
<proteinExistence type="predicted"/>
<sequence length="387" mass="43327">MDLKKITAIAVCLYAFNSWAIPLAADIIINPKATATPTEFSFSYAVTKKQKYYRVYIDSDHQASSGFPQGGLAAKYLIENDTLYKYEGPGWNWTKIKAIAMPPGKSKIWNLQRADILPQKQCSGTVDYLYQVESSAGISSLAKATLSYPATPECQETQKIAVPSYFYPCTGSSNCYWDQLINAAPTAGLVLINPYNGPGSTQSNDYVQQVIRAQNSAQTVQGYVYTSYGQRSLTAVKSDIDKYYSWYQVDGIFFDEGFSSDCSKLQYYQDLNSYVKSKGGKGLTTINFGTGTPECYVDASDIMINFEASYSTYLNWQPMGWEIKYPASHFWHLIYNTTEQSLSNAINLAKNRHAGWVYVTPDTLPNPWDSLPSANYWNSELSLVNQN</sequence>
<reference evidence="2 3" key="1">
    <citation type="submission" date="2018-06" db="EMBL/GenBank/DDBJ databases">
        <authorList>
            <consortium name="Pathogen Informatics"/>
            <person name="Doyle S."/>
        </authorList>
    </citation>
    <scope>NUCLEOTIDE SEQUENCE [LARGE SCALE GENOMIC DNA]</scope>
    <source>
        <strain evidence="2 3">NCTC11532</strain>
    </source>
</reference>
<dbReference type="PANTHER" id="PTHR35040:SF9">
    <property type="entry name" value="4-LIKE CELL SURFACE PROTEIN, PUTATIVE (AFU_ORTHOLOGUE AFUA_4G14080)-RELATED"/>
    <property type="match status" value="1"/>
</dbReference>
<dbReference type="EMBL" id="UGPB01000001">
    <property type="protein sequence ID" value="STY31287.1"/>
    <property type="molecule type" value="Genomic_DNA"/>
</dbReference>
<dbReference type="STRING" id="1122170.GCA_000701265_01290"/>
<dbReference type="AlphaFoldDB" id="A0A378LUI1"/>
<keyword evidence="3" id="KW-1185">Reference proteome</keyword>
<dbReference type="InterPro" id="IPR021986">
    <property type="entry name" value="Spherulin4"/>
</dbReference>
<feature type="chain" id="PRO_5016714068" evidence="1">
    <location>
        <begin position="21"/>
        <end position="387"/>
    </location>
</feature>
<name>A0A378LUI1_9GAMM</name>
<accession>A0A378LUI1</accession>
<dbReference type="PANTHER" id="PTHR35040">
    <property type="match status" value="1"/>
</dbReference>
<evidence type="ECO:0000313" key="3">
    <source>
        <dbReference type="Proteomes" id="UP000255297"/>
    </source>
</evidence>
<keyword evidence="1" id="KW-0732">Signal</keyword>
<feature type="signal peptide" evidence="1">
    <location>
        <begin position="1"/>
        <end position="20"/>
    </location>
</feature>